<name>A0ABQ8SNW1_PERAM</name>
<protein>
    <submittedName>
        <fullName evidence="1">Uncharacterized protein</fullName>
    </submittedName>
</protein>
<comment type="caution">
    <text evidence="1">The sequence shown here is derived from an EMBL/GenBank/DDBJ whole genome shotgun (WGS) entry which is preliminary data.</text>
</comment>
<organism evidence="1 2">
    <name type="scientific">Periplaneta americana</name>
    <name type="common">American cockroach</name>
    <name type="synonym">Blatta americana</name>
    <dbReference type="NCBI Taxonomy" id="6978"/>
    <lineage>
        <taxon>Eukaryota</taxon>
        <taxon>Metazoa</taxon>
        <taxon>Ecdysozoa</taxon>
        <taxon>Arthropoda</taxon>
        <taxon>Hexapoda</taxon>
        <taxon>Insecta</taxon>
        <taxon>Pterygota</taxon>
        <taxon>Neoptera</taxon>
        <taxon>Polyneoptera</taxon>
        <taxon>Dictyoptera</taxon>
        <taxon>Blattodea</taxon>
        <taxon>Blattoidea</taxon>
        <taxon>Blattidae</taxon>
        <taxon>Blattinae</taxon>
        <taxon>Periplaneta</taxon>
    </lineage>
</organism>
<evidence type="ECO:0000313" key="1">
    <source>
        <dbReference type="EMBL" id="KAJ4435867.1"/>
    </source>
</evidence>
<dbReference type="Proteomes" id="UP001148838">
    <property type="component" value="Unassembled WGS sequence"/>
</dbReference>
<gene>
    <name evidence="1" type="ORF">ANN_18487</name>
</gene>
<evidence type="ECO:0000313" key="2">
    <source>
        <dbReference type="Proteomes" id="UP001148838"/>
    </source>
</evidence>
<keyword evidence="2" id="KW-1185">Reference proteome</keyword>
<accession>A0ABQ8SNW1</accession>
<reference evidence="1 2" key="1">
    <citation type="journal article" date="2022" name="Allergy">
        <title>Genome assembly and annotation of Periplaneta americana reveal a comprehensive cockroach allergen profile.</title>
        <authorList>
            <person name="Wang L."/>
            <person name="Xiong Q."/>
            <person name="Saelim N."/>
            <person name="Wang L."/>
            <person name="Nong W."/>
            <person name="Wan A.T."/>
            <person name="Shi M."/>
            <person name="Liu X."/>
            <person name="Cao Q."/>
            <person name="Hui J.H.L."/>
            <person name="Sookrung N."/>
            <person name="Leung T.F."/>
            <person name="Tungtrongchitr A."/>
            <person name="Tsui S.K.W."/>
        </authorList>
    </citation>
    <scope>NUCLEOTIDE SEQUENCE [LARGE SCALE GENOMIC DNA]</scope>
    <source>
        <strain evidence="1">PWHHKU_190912</strain>
    </source>
</reference>
<sequence>MGVLPYSQTIVILYLRQEAPVQHSKWAYLEERHTIFDPFAWEEGILVERKRLDRPPQKQEKGLLDYALMECGRVKKHTELSTG</sequence>
<proteinExistence type="predicted"/>
<dbReference type="EMBL" id="JAJSOF020000023">
    <property type="protein sequence ID" value="KAJ4435867.1"/>
    <property type="molecule type" value="Genomic_DNA"/>
</dbReference>